<keyword evidence="4 8" id="KW-0547">Nucleotide-binding</keyword>
<dbReference type="PANTHER" id="PTHR11584:SF394">
    <property type="entry name" value="APOPTOTIC SIGNAL-REGULATING KINASE 1, ISOFORM C"/>
    <property type="match status" value="1"/>
</dbReference>
<keyword evidence="2" id="KW-0808">Transferase</keyword>
<proteinExistence type="predicted"/>
<keyword evidence="6 8" id="KW-0067">ATP-binding</keyword>
<dbReference type="InterPro" id="IPR008271">
    <property type="entry name" value="Ser/Thr_kinase_AS"/>
</dbReference>
<dbReference type="PANTHER" id="PTHR11584">
    <property type="entry name" value="SERINE/THREONINE PROTEIN KINASE"/>
    <property type="match status" value="1"/>
</dbReference>
<feature type="region of interest" description="Disordered" evidence="10">
    <location>
        <begin position="964"/>
        <end position="994"/>
    </location>
</feature>
<dbReference type="InterPro" id="IPR017441">
    <property type="entry name" value="Protein_kinase_ATP_BS"/>
</dbReference>
<dbReference type="SMART" id="SM00220">
    <property type="entry name" value="S_TKc"/>
    <property type="match status" value="1"/>
</dbReference>
<dbReference type="InterPro" id="IPR000719">
    <property type="entry name" value="Prot_kinase_dom"/>
</dbReference>
<organism evidence="12 13">
    <name type="scientific">Allacma fusca</name>
    <dbReference type="NCBI Taxonomy" id="39272"/>
    <lineage>
        <taxon>Eukaryota</taxon>
        <taxon>Metazoa</taxon>
        <taxon>Ecdysozoa</taxon>
        <taxon>Arthropoda</taxon>
        <taxon>Hexapoda</taxon>
        <taxon>Collembola</taxon>
        <taxon>Symphypleona</taxon>
        <taxon>Sminthuridae</taxon>
        <taxon>Allacma</taxon>
    </lineage>
</organism>
<evidence type="ECO:0000256" key="8">
    <source>
        <dbReference type="PROSITE-ProRule" id="PRU10141"/>
    </source>
</evidence>
<evidence type="ECO:0000313" key="13">
    <source>
        <dbReference type="Proteomes" id="UP000708208"/>
    </source>
</evidence>
<dbReference type="InterPro" id="IPR025136">
    <property type="entry name" value="MAP3K_TRAF-bd"/>
</dbReference>
<dbReference type="Pfam" id="PF20309">
    <property type="entry name" value="DRHyd-ASK"/>
    <property type="match status" value="1"/>
</dbReference>
<feature type="coiled-coil region" evidence="9">
    <location>
        <begin position="1174"/>
        <end position="1201"/>
    </location>
</feature>
<reference evidence="12" key="1">
    <citation type="submission" date="2021-06" db="EMBL/GenBank/DDBJ databases">
        <authorList>
            <person name="Hodson N. C."/>
            <person name="Mongue J. A."/>
            <person name="Jaron S. K."/>
        </authorList>
    </citation>
    <scope>NUCLEOTIDE SEQUENCE</scope>
</reference>
<evidence type="ECO:0000256" key="6">
    <source>
        <dbReference type="ARBA" id="ARBA00022840"/>
    </source>
</evidence>
<evidence type="ECO:0000256" key="2">
    <source>
        <dbReference type="ARBA" id="ARBA00022679"/>
    </source>
</evidence>
<evidence type="ECO:0000256" key="4">
    <source>
        <dbReference type="ARBA" id="ARBA00022741"/>
    </source>
</evidence>
<name>A0A8J2Q0D7_9HEXA</name>
<dbReference type="FunFam" id="1.10.510.10:FF:000054">
    <property type="entry name" value="Mitogen-activated protein kinase kinase kinase 5"/>
    <property type="match status" value="1"/>
</dbReference>
<dbReference type="FunFam" id="3.30.200.20:FF:000487">
    <property type="entry name" value="Serine/threonine protein kinase, putative"/>
    <property type="match status" value="1"/>
</dbReference>
<dbReference type="GO" id="GO:0046872">
    <property type="term" value="F:metal ion binding"/>
    <property type="evidence" value="ECO:0007669"/>
    <property type="project" value="UniProtKB-KW"/>
</dbReference>
<keyword evidence="5" id="KW-0418">Kinase</keyword>
<dbReference type="CDD" id="cd06624">
    <property type="entry name" value="STKc_ASK"/>
    <property type="match status" value="1"/>
</dbReference>
<evidence type="ECO:0000259" key="11">
    <source>
        <dbReference type="PROSITE" id="PS50011"/>
    </source>
</evidence>
<dbReference type="Pfam" id="PF13281">
    <property type="entry name" value="MAP3K_TRAF_bd"/>
    <property type="match status" value="1"/>
</dbReference>
<protein>
    <recommendedName>
        <fullName evidence="11">Protein kinase domain-containing protein</fullName>
    </recommendedName>
</protein>
<dbReference type="PROSITE" id="PS00108">
    <property type="entry name" value="PROTEIN_KINASE_ST"/>
    <property type="match status" value="1"/>
</dbReference>
<dbReference type="Pfam" id="PF20302">
    <property type="entry name" value="HisK-N-like"/>
    <property type="match status" value="1"/>
</dbReference>
<evidence type="ECO:0000256" key="5">
    <source>
        <dbReference type="ARBA" id="ARBA00022777"/>
    </source>
</evidence>
<accession>A0A8J2Q0D7</accession>
<sequence>MPTQVGVMELEIPESRSATDSIGSRSDNSGNTAIAISTRPRMDVAFVIDLQNHTHVQQRKRAWEEVKNACSILNVNCHHVQFEKLDFGETNVLEMMYNADVALIDLSIDIQKNALFYHLGVRESFGMKENILMYNDYDTEITMPLKLSCTNYPLVTYRVLECGSCVVTMPTVVMNNAEDPVVETRIPLVQKIKKLLQDVEIQSKAHMKEKFLADLRKARETLTDKELAKCLHAMKKRLDDPNVISSDVVYNMLLSFREIQDYDAMVQLVDNLEFLKNIHNYKNTINTPVIMYWYAFALNRRNKEGDREKALQVITKALEKKENHVPDLVCLCGRAYKDKFVESNYSDNDSLMSAIHWYRKGFEVQPNEYAGINLATLLVVNGLEFSESEELQHIGMVLNNLIGKKGSLSSLQDYWDVATFFEISVLAKNYGKAIQAAECMFKLKPPNWYLKSTINNISLIKQFRKQDANEPPEEVIFDFWLEYFIEAIKNEIGDSIRIPILILEPSRVYMPSYVILNLGADPKSLQIINVCLKCRKEKCKQVHDWLFTADMIKSVSLYKRDDRCLFLYVHENSDDFHMYFPNTQYREHFFNLVLALTADQANKFTDLDAALSAEQIRYEYELDDQNKKVVLGKGTYGTVFAARDLNTQVRIAVKEILEKNLGEVQPLHEEIRLHSQLRHRNIVQYLGSVSEDGYFKILMEQVPGGSLSALLRSKWGPLKGSESAIAYYTKQILEGLKYLHDQKIVHRDIKGDNVLVNTYSGVVKISDFGTSKRLAGISPLTKTFAGTLQYMAPEVIDKGQRGYGAPADIWSLGCTIVEMATGKPPFIELGSAEAAMFKVGFYKMHPQIPSEMSDRAKKFILKCFEVSPEKRATAAELIEDPFLTESGRKKNIRATASQEFARSISVPADRVILAERRQIHSNDESSPSKKITNTVSGSPLTPLLFSTGSSTQFSFASTSTALSEYDETSSRRNSSGGIPVSPESELSKTSPIVGEGPEQDCFYLLKKESQRRTTLTKVLVQDEKKICDIWIRNFERDVEGPVLKRTHIVQLMHGLRGFIEANDKHKIEESINSLKDEIAFDCTAINQVQLAVFLFRDAVNNVLRSHNIKPHWMFALDSLMGSAMQAAIHILSPDPGREIREGGGSDGIGSTSGVSTVNSIKSHKVLDFSTSKIHSEYHEQLESYRMENERLLNELVESQKSYQILLKSSLEEQKLQLQLLTQTTQQMRLFGQLVTLTPPSIIRSSETGFSSHHTINSDDDLISCSHTGGVEIPEVASIVTSNDNSSLNSGACCHHGLTHVSHVSLNIRDPKLIEFLTELHLDRASIEKFLQEEYTYDDMIHFLTKEDLKLLKLKGGVELRVWKAILKYRQSFNSSRGDNSTDL</sequence>
<dbReference type="GO" id="GO:0005524">
    <property type="term" value="F:ATP binding"/>
    <property type="evidence" value="ECO:0007669"/>
    <property type="project" value="UniProtKB-UniRule"/>
</dbReference>
<dbReference type="OrthoDB" id="275301at2759"/>
<evidence type="ECO:0000256" key="10">
    <source>
        <dbReference type="SAM" id="MobiDB-lite"/>
    </source>
</evidence>
<feature type="domain" description="Protein kinase" evidence="11">
    <location>
        <begin position="625"/>
        <end position="883"/>
    </location>
</feature>
<feature type="binding site" evidence="8">
    <location>
        <position position="654"/>
    </location>
    <ligand>
        <name>ATP</name>
        <dbReference type="ChEBI" id="CHEBI:30616"/>
    </ligand>
</feature>
<gene>
    <name evidence="12" type="ORF">AFUS01_LOCUS44819</name>
</gene>
<dbReference type="GO" id="GO:0004674">
    <property type="term" value="F:protein serine/threonine kinase activity"/>
    <property type="evidence" value="ECO:0007669"/>
    <property type="project" value="UniProtKB-KW"/>
</dbReference>
<comment type="caution">
    <text evidence="12">The sequence shown here is derived from an EMBL/GenBank/DDBJ whole genome shotgun (WGS) entry which is preliminary data.</text>
</comment>
<evidence type="ECO:0000256" key="3">
    <source>
        <dbReference type="ARBA" id="ARBA00022723"/>
    </source>
</evidence>
<keyword evidence="3" id="KW-0479">Metal-binding</keyword>
<dbReference type="Pfam" id="PF00069">
    <property type="entry name" value="Pkinase"/>
    <property type="match status" value="1"/>
</dbReference>
<dbReference type="Pfam" id="PF19039">
    <property type="entry name" value="ASK_PH"/>
    <property type="match status" value="1"/>
</dbReference>
<keyword evidence="13" id="KW-1185">Reference proteome</keyword>
<dbReference type="PROSITE" id="PS50011">
    <property type="entry name" value="PROTEIN_KINASE_DOM"/>
    <property type="match status" value="1"/>
</dbReference>
<dbReference type="EMBL" id="CAJVCH010570630">
    <property type="protein sequence ID" value="CAG7835452.1"/>
    <property type="molecule type" value="Genomic_DNA"/>
</dbReference>
<evidence type="ECO:0000256" key="7">
    <source>
        <dbReference type="ARBA" id="ARBA00023054"/>
    </source>
</evidence>
<dbReference type="PROSITE" id="PS00107">
    <property type="entry name" value="PROTEIN_KINASE_ATP"/>
    <property type="match status" value="1"/>
</dbReference>
<dbReference type="Proteomes" id="UP000708208">
    <property type="component" value="Unassembled WGS sequence"/>
</dbReference>
<dbReference type="GO" id="GO:0000165">
    <property type="term" value="P:MAPK cascade"/>
    <property type="evidence" value="ECO:0007669"/>
    <property type="project" value="InterPro"/>
</dbReference>
<dbReference type="InterPro" id="IPR046872">
    <property type="entry name" value="DRHyd-ASK"/>
</dbReference>
<evidence type="ECO:0000256" key="1">
    <source>
        <dbReference type="ARBA" id="ARBA00022527"/>
    </source>
</evidence>
<dbReference type="InterPro" id="IPR046873">
    <property type="entry name" value="HisK-N-like"/>
</dbReference>
<keyword evidence="1" id="KW-0723">Serine/threonine-protein kinase</keyword>
<evidence type="ECO:0000256" key="9">
    <source>
        <dbReference type="SAM" id="Coils"/>
    </source>
</evidence>
<evidence type="ECO:0000313" key="12">
    <source>
        <dbReference type="EMBL" id="CAG7835452.1"/>
    </source>
</evidence>
<keyword evidence="7 9" id="KW-0175">Coiled coil</keyword>
<dbReference type="InterPro" id="IPR043969">
    <property type="entry name" value="MAP3K_PH"/>
</dbReference>